<proteinExistence type="predicted"/>
<dbReference type="GO" id="GO:0003676">
    <property type="term" value="F:nucleic acid binding"/>
    <property type="evidence" value="ECO:0007669"/>
    <property type="project" value="InterPro"/>
</dbReference>
<name>A0AAV4VT89_CAEEX</name>
<evidence type="ECO:0000313" key="2">
    <source>
        <dbReference type="Proteomes" id="UP001054945"/>
    </source>
</evidence>
<organism evidence="1 2">
    <name type="scientific">Caerostris extrusa</name>
    <name type="common">Bark spider</name>
    <name type="synonym">Caerostris bankana</name>
    <dbReference type="NCBI Taxonomy" id="172846"/>
    <lineage>
        <taxon>Eukaryota</taxon>
        <taxon>Metazoa</taxon>
        <taxon>Ecdysozoa</taxon>
        <taxon>Arthropoda</taxon>
        <taxon>Chelicerata</taxon>
        <taxon>Arachnida</taxon>
        <taxon>Araneae</taxon>
        <taxon>Araneomorphae</taxon>
        <taxon>Entelegynae</taxon>
        <taxon>Araneoidea</taxon>
        <taxon>Araneidae</taxon>
        <taxon>Caerostris</taxon>
    </lineage>
</organism>
<keyword evidence="2" id="KW-1185">Reference proteome</keyword>
<protein>
    <submittedName>
        <fullName evidence="1">DDE_3 domain-containing protein</fullName>
    </submittedName>
</protein>
<sequence length="153" mass="17079">MDITPKKRTGIVILSQHTSMTLRDIAAAIGVGKFRFRRFVRRNTGEHIREQHLNQTVKHHQKQRFGGYFTSDGPGSVVPVEGMIDSQDKILPFMETFAGGNGVFKQDLAPCHTNKLTTKYLQGKKLTILDSPGNSPGVNSLENLWSIVKRCVS</sequence>
<reference evidence="1 2" key="1">
    <citation type="submission" date="2021-06" db="EMBL/GenBank/DDBJ databases">
        <title>Caerostris extrusa draft genome.</title>
        <authorList>
            <person name="Kono N."/>
            <person name="Arakawa K."/>
        </authorList>
    </citation>
    <scope>NUCLEOTIDE SEQUENCE [LARGE SCALE GENOMIC DNA]</scope>
</reference>
<dbReference type="InterPro" id="IPR036397">
    <property type="entry name" value="RNaseH_sf"/>
</dbReference>
<dbReference type="EMBL" id="BPLR01015017">
    <property type="protein sequence ID" value="GIY72989.1"/>
    <property type="molecule type" value="Genomic_DNA"/>
</dbReference>
<accession>A0AAV4VT89</accession>
<dbReference type="Proteomes" id="UP001054945">
    <property type="component" value="Unassembled WGS sequence"/>
</dbReference>
<gene>
    <name evidence="1" type="primary">AVEN_98252_1</name>
    <name evidence="1" type="ORF">CEXT_107371</name>
</gene>
<dbReference type="AlphaFoldDB" id="A0AAV4VT89"/>
<evidence type="ECO:0000313" key="1">
    <source>
        <dbReference type="EMBL" id="GIY72989.1"/>
    </source>
</evidence>
<dbReference type="Gene3D" id="3.30.420.10">
    <property type="entry name" value="Ribonuclease H-like superfamily/Ribonuclease H"/>
    <property type="match status" value="1"/>
</dbReference>
<comment type="caution">
    <text evidence="1">The sequence shown here is derived from an EMBL/GenBank/DDBJ whole genome shotgun (WGS) entry which is preliminary data.</text>
</comment>